<dbReference type="Gene3D" id="3.40.50.10420">
    <property type="entry name" value="NagB/RpiA/CoA transferase-like"/>
    <property type="match status" value="1"/>
</dbReference>
<dbReference type="KEGG" id="cphy:B5808_05655"/>
<dbReference type="GO" id="GO:0035999">
    <property type="term" value="P:tetrahydrofolate interconversion"/>
    <property type="evidence" value="ECO:0007669"/>
    <property type="project" value="TreeGrafter"/>
</dbReference>
<dbReference type="GO" id="GO:0005524">
    <property type="term" value="F:ATP binding"/>
    <property type="evidence" value="ECO:0007669"/>
    <property type="project" value="UniProtKB-KW"/>
</dbReference>
<evidence type="ECO:0000313" key="6">
    <source>
        <dbReference type="Proteomes" id="UP000192775"/>
    </source>
</evidence>
<dbReference type="Proteomes" id="UP000192775">
    <property type="component" value="Chromosome"/>
</dbReference>
<dbReference type="AlphaFoldDB" id="A0A1X9LHW8"/>
<reference evidence="5 6" key="1">
    <citation type="submission" date="2017-04" db="EMBL/GenBank/DDBJ databases">
        <authorList>
            <person name="Afonso C.L."/>
            <person name="Miller P.J."/>
            <person name="Scott M.A."/>
            <person name="Spackman E."/>
            <person name="Goraichik I."/>
            <person name="Dimitrov K.M."/>
            <person name="Suarez D.L."/>
            <person name="Swayne D.E."/>
        </authorList>
    </citation>
    <scope>NUCLEOTIDE SEQUENCE [LARGE SCALE GENOMIC DNA]</scope>
    <source>
        <strain evidence="6">XA(T)</strain>
    </source>
</reference>
<dbReference type="GO" id="GO:0009396">
    <property type="term" value="P:folic acid-containing compound biosynthetic process"/>
    <property type="evidence" value="ECO:0007669"/>
    <property type="project" value="TreeGrafter"/>
</dbReference>
<keyword evidence="4" id="KW-0479">Metal-binding</keyword>
<evidence type="ECO:0000256" key="2">
    <source>
        <dbReference type="ARBA" id="ARBA00022741"/>
    </source>
</evidence>
<dbReference type="PANTHER" id="PTHR23407">
    <property type="entry name" value="ATPASE INHIBITOR/5-FORMYLTETRAHYDROFOLATE CYCLO-LIGASE"/>
    <property type="match status" value="1"/>
</dbReference>
<dbReference type="EMBL" id="CP020715">
    <property type="protein sequence ID" value="ARJ04763.1"/>
    <property type="molecule type" value="Genomic_DNA"/>
</dbReference>
<dbReference type="SUPFAM" id="SSF100950">
    <property type="entry name" value="NagB/RpiA/CoA transferase-like"/>
    <property type="match status" value="1"/>
</dbReference>
<comment type="catalytic activity">
    <reaction evidence="4">
        <text>(6S)-5-formyl-5,6,7,8-tetrahydrofolate + ATP = (6R)-5,10-methenyltetrahydrofolate + ADP + phosphate</text>
        <dbReference type="Rhea" id="RHEA:10488"/>
        <dbReference type="ChEBI" id="CHEBI:30616"/>
        <dbReference type="ChEBI" id="CHEBI:43474"/>
        <dbReference type="ChEBI" id="CHEBI:57455"/>
        <dbReference type="ChEBI" id="CHEBI:57457"/>
        <dbReference type="ChEBI" id="CHEBI:456216"/>
        <dbReference type="EC" id="6.3.3.2"/>
    </reaction>
</comment>
<keyword evidence="3 4" id="KW-0067">ATP-binding</keyword>
<accession>A0A1X9LHW8</accession>
<gene>
    <name evidence="5" type="ORF">B5808_05655</name>
</gene>
<dbReference type="InterPro" id="IPR002698">
    <property type="entry name" value="FTHF_cligase"/>
</dbReference>
<evidence type="ECO:0000256" key="3">
    <source>
        <dbReference type="ARBA" id="ARBA00022840"/>
    </source>
</evidence>
<evidence type="ECO:0000256" key="4">
    <source>
        <dbReference type="RuleBase" id="RU361279"/>
    </source>
</evidence>
<dbReference type="InterPro" id="IPR024185">
    <property type="entry name" value="FTHF_cligase-like_sf"/>
</dbReference>
<proteinExistence type="inferred from homology"/>
<dbReference type="GO" id="GO:0046872">
    <property type="term" value="F:metal ion binding"/>
    <property type="evidence" value="ECO:0007669"/>
    <property type="project" value="UniProtKB-KW"/>
</dbReference>
<dbReference type="EC" id="6.3.3.2" evidence="4"/>
<dbReference type="STRING" id="1619308.B5808_05655"/>
<evidence type="ECO:0000313" key="5">
    <source>
        <dbReference type="EMBL" id="ARJ04763.1"/>
    </source>
</evidence>
<dbReference type="PANTHER" id="PTHR23407:SF1">
    <property type="entry name" value="5-FORMYLTETRAHYDROFOLATE CYCLO-LIGASE"/>
    <property type="match status" value="1"/>
</dbReference>
<comment type="cofactor">
    <cofactor evidence="4">
        <name>Mg(2+)</name>
        <dbReference type="ChEBI" id="CHEBI:18420"/>
    </cofactor>
</comment>
<keyword evidence="4" id="KW-0460">Magnesium</keyword>
<evidence type="ECO:0000256" key="1">
    <source>
        <dbReference type="ARBA" id="ARBA00010638"/>
    </source>
</evidence>
<dbReference type="PIRSF" id="PIRSF006806">
    <property type="entry name" value="FTHF_cligase"/>
    <property type="match status" value="1"/>
</dbReference>
<keyword evidence="6" id="KW-1185">Reference proteome</keyword>
<organism evidence="5 6">
    <name type="scientific">Cnuibacter physcomitrellae</name>
    <dbReference type="NCBI Taxonomy" id="1619308"/>
    <lineage>
        <taxon>Bacteria</taxon>
        <taxon>Bacillati</taxon>
        <taxon>Actinomycetota</taxon>
        <taxon>Actinomycetes</taxon>
        <taxon>Micrococcales</taxon>
        <taxon>Microbacteriaceae</taxon>
        <taxon>Cnuibacter</taxon>
    </lineage>
</organism>
<comment type="similarity">
    <text evidence="1 4">Belongs to the 5-formyltetrahydrofolate cyclo-ligase family.</text>
</comment>
<sequence length="194" mass="21225">MTADVTDTKRALRAELRERRRTRTSKQVEEATEGLTRNLVAVAETYGARTIASYLSSPTEPNTRPFLNWAVAGGRRVLLPIGRTDGLLDWTEGDGESETEGLHGVPEAVGEILGPIAINDADLIVVPASAVDGRGIRMGWGRGYFDRTLGSMERCPPVFALVYDDEILDEVPREVHDAPVDGAVTPTRIVRFTH</sequence>
<dbReference type="InterPro" id="IPR037171">
    <property type="entry name" value="NagB/RpiA_transferase-like"/>
</dbReference>
<dbReference type="Pfam" id="PF01812">
    <property type="entry name" value="5-FTHF_cyc-lig"/>
    <property type="match status" value="1"/>
</dbReference>
<dbReference type="NCBIfam" id="TIGR02727">
    <property type="entry name" value="MTHFS_bact"/>
    <property type="match status" value="1"/>
</dbReference>
<protein>
    <recommendedName>
        <fullName evidence="4">5-formyltetrahydrofolate cyclo-ligase</fullName>
        <ecNumber evidence="4">6.3.3.2</ecNumber>
    </recommendedName>
</protein>
<keyword evidence="2 4" id="KW-0547">Nucleotide-binding</keyword>
<name>A0A1X9LHW8_9MICO</name>
<keyword evidence="5" id="KW-0436">Ligase</keyword>
<dbReference type="GO" id="GO:0030272">
    <property type="term" value="F:5-formyltetrahydrofolate cyclo-ligase activity"/>
    <property type="evidence" value="ECO:0007669"/>
    <property type="project" value="UniProtKB-EC"/>
</dbReference>
<dbReference type="RefSeq" id="WP_085018901.1">
    <property type="nucleotide sequence ID" value="NZ_BMHD01000002.1"/>
</dbReference>